<dbReference type="EMBL" id="UZAJ01042429">
    <property type="protein sequence ID" value="VDP22758.1"/>
    <property type="molecule type" value="Genomic_DNA"/>
</dbReference>
<feature type="compositionally biased region" description="Low complexity" evidence="1">
    <location>
        <begin position="121"/>
        <end position="130"/>
    </location>
</feature>
<dbReference type="AlphaFoldDB" id="A0A183I784"/>
<protein>
    <submittedName>
        <fullName evidence="4">Smg4_UPF3 domain-containing protein</fullName>
    </submittedName>
</protein>
<organism evidence="4">
    <name type="scientific">Onchocerca flexuosa</name>
    <dbReference type="NCBI Taxonomy" id="387005"/>
    <lineage>
        <taxon>Eukaryota</taxon>
        <taxon>Metazoa</taxon>
        <taxon>Ecdysozoa</taxon>
        <taxon>Nematoda</taxon>
        <taxon>Chromadorea</taxon>
        <taxon>Rhabditida</taxon>
        <taxon>Spirurina</taxon>
        <taxon>Spiruromorpha</taxon>
        <taxon>Filarioidea</taxon>
        <taxon>Onchocercidae</taxon>
        <taxon>Onchocerca</taxon>
    </lineage>
</organism>
<proteinExistence type="predicted"/>
<gene>
    <name evidence="2" type="ORF">OFLC_LOCUS15596</name>
</gene>
<reference evidence="4" key="1">
    <citation type="submission" date="2016-06" db="UniProtKB">
        <authorList>
            <consortium name="WormBaseParasite"/>
        </authorList>
    </citation>
    <scope>IDENTIFICATION</scope>
</reference>
<name>A0A183I784_9BILA</name>
<keyword evidence="3" id="KW-1185">Reference proteome</keyword>
<evidence type="ECO:0000313" key="3">
    <source>
        <dbReference type="Proteomes" id="UP000267606"/>
    </source>
</evidence>
<evidence type="ECO:0000313" key="2">
    <source>
        <dbReference type="EMBL" id="VDP22758.1"/>
    </source>
</evidence>
<dbReference type="WBParaSite" id="OFLC_0001560901-mRNA-1">
    <property type="protein sequence ID" value="OFLC_0001560901-mRNA-1"/>
    <property type="gene ID" value="OFLC_0001560901"/>
</dbReference>
<feature type="compositionally biased region" description="Polar residues" evidence="1">
    <location>
        <begin position="35"/>
        <end position="44"/>
    </location>
</feature>
<feature type="region of interest" description="Disordered" evidence="1">
    <location>
        <begin position="33"/>
        <end position="142"/>
    </location>
</feature>
<feature type="compositionally biased region" description="Basic and acidic residues" evidence="1">
    <location>
        <begin position="45"/>
        <end position="120"/>
    </location>
</feature>
<sequence length="142" mass="16469">LRTFEEKKKQHANDARNLFKVYEDEWKRIEHLTMSRRQQASNQSREGDQPRDDNKPRESDQPRDAKKLREIDQPRDDNKPRESDQPRGDKKPPEIDQPPDDNKPRETDQPLDVSSKRLDPSKASSSIPKISGKKKGSGSKLS</sequence>
<reference evidence="2 3" key="2">
    <citation type="submission" date="2018-11" db="EMBL/GenBank/DDBJ databases">
        <authorList>
            <consortium name="Pathogen Informatics"/>
        </authorList>
    </citation>
    <scope>NUCLEOTIDE SEQUENCE [LARGE SCALE GENOMIC DNA]</scope>
</reference>
<accession>A0A183I784</accession>
<evidence type="ECO:0000313" key="4">
    <source>
        <dbReference type="WBParaSite" id="OFLC_0001560901-mRNA-1"/>
    </source>
</evidence>
<dbReference type="Proteomes" id="UP000267606">
    <property type="component" value="Unassembled WGS sequence"/>
</dbReference>
<feature type="compositionally biased region" description="Basic residues" evidence="1">
    <location>
        <begin position="131"/>
        <end position="142"/>
    </location>
</feature>
<evidence type="ECO:0000256" key="1">
    <source>
        <dbReference type="SAM" id="MobiDB-lite"/>
    </source>
</evidence>